<feature type="region of interest" description="Disordered" evidence="1">
    <location>
        <begin position="1"/>
        <end position="37"/>
    </location>
</feature>
<dbReference type="EMBL" id="FNFL01000002">
    <property type="protein sequence ID" value="SDK05001.1"/>
    <property type="molecule type" value="Genomic_DNA"/>
</dbReference>
<proteinExistence type="predicted"/>
<keyword evidence="3" id="KW-1185">Reference proteome</keyword>
<gene>
    <name evidence="2" type="ORF">SAMN05216243_1767</name>
</gene>
<organism evidence="2 3">
    <name type="scientific">Sediminibacillus albus</name>
    <dbReference type="NCBI Taxonomy" id="407036"/>
    <lineage>
        <taxon>Bacteria</taxon>
        <taxon>Bacillati</taxon>
        <taxon>Bacillota</taxon>
        <taxon>Bacilli</taxon>
        <taxon>Bacillales</taxon>
        <taxon>Bacillaceae</taxon>
        <taxon>Sediminibacillus</taxon>
    </lineage>
</organism>
<dbReference type="Proteomes" id="UP000198694">
    <property type="component" value="Unassembled WGS sequence"/>
</dbReference>
<evidence type="ECO:0000313" key="2">
    <source>
        <dbReference type="EMBL" id="SDK05001.1"/>
    </source>
</evidence>
<evidence type="ECO:0000313" key="3">
    <source>
        <dbReference type="Proteomes" id="UP000198694"/>
    </source>
</evidence>
<sequence length="37" mass="4478">MLDRQNQKLFGQPKTEEHIDQLTFQNSDTFKKKAKKR</sequence>
<accession>A0A1G8YQF7</accession>
<name>A0A1G8YQF7_9BACI</name>
<evidence type="ECO:0000256" key="1">
    <source>
        <dbReference type="SAM" id="MobiDB-lite"/>
    </source>
</evidence>
<protein>
    <submittedName>
        <fullName evidence="2">Uncharacterized protein</fullName>
    </submittedName>
</protein>
<reference evidence="2 3" key="1">
    <citation type="submission" date="2016-10" db="EMBL/GenBank/DDBJ databases">
        <authorList>
            <person name="de Groot N.N."/>
        </authorList>
    </citation>
    <scope>NUCLEOTIDE SEQUENCE [LARGE SCALE GENOMIC DNA]</scope>
    <source>
        <strain evidence="2 3">CGMCC 1.6502</strain>
    </source>
</reference>
<dbReference type="AlphaFoldDB" id="A0A1G8YQF7"/>